<dbReference type="PANTHER" id="PTHR22945">
    <property type="entry name" value="SERPENTINE RECEPTOR, CLASS D DELTA"/>
    <property type="match status" value="1"/>
</dbReference>
<evidence type="ECO:0000256" key="3">
    <source>
        <dbReference type="ARBA" id="ARBA00022692"/>
    </source>
</evidence>
<feature type="transmembrane region" description="Helical" evidence="6">
    <location>
        <begin position="420"/>
        <end position="441"/>
    </location>
</feature>
<proteinExistence type="inferred from homology"/>
<feature type="transmembrane region" description="Helical" evidence="6">
    <location>
        <begin position="471"/>
        <end position="497"/>
    </location>
</feature>
<reference evidence="7" key="1">
    <citation type="submission" date="2022-11" db="EMBL/GenBank/DDBJ databases">
        <authorList>
            <person name="Kikuchi T."/>
        </authorList>
    </citation>
    <scope>NUCLEOTIDE SEQUENCE</scope>
    <source>
        <strain evidence="7">PS1010</strain>
    </source>
</reference>
<sequence>MQDEVLLYKIYINTASLVAIFLNVLLLLLAIFKSPPSMKTYSVLVINFAIFNTISAVCQGFTQLRLIGIDDNIIHIAYGMCHGLGPKWCYTVYAIMLHTLTHTEWCTWLSFHFSCYTLQHGSFDVKKFIKILIIFYIPSLIQLVTFLLGGQPLDNLLFEIYRYYPHYKIEVNQITGRIILSSVLIGYTVIHYIMVPIPILIAVLIIKRKIMRFLNNQAQHLSENTKKVHKQFFEALTFNAILPVVFVANGVVFWIVKNMELTSPIMECLNTVILSTVPIISPLFYLLYIVPYRKALIDCLLMHHRCFVIWFLTPLISFIFRTPSAIQVVAFLLPSHPLSIFYSTISHTYPEYSIKADKIKRTLQLSLFSTFYTISNCFVPMDFIDFFEVYMSISSFFGIFFNSVLFFLATFKSPASIRAYSVILINFATFNILSSVCQFATKVRLIMLSESVVVVSYGFCNASIFEYCYDVYAFMLHAFSHIQWCTLSSFIFSYKVLKSGQIGRIEISIKLLGFYIPSIFQFASFVIFYEHSPKNIELALIQKHIEYMSNPDQIIGYTVLKSFVTTYTVINMSFFPFLIFIAILIIRFKCMQFLSDKSENLQEETKKLHKQFIKALTFQAFLPFLFVLNGICFMLLRNLNQSSLFIELSNTLLFSLTPLISPLMYIFYVAPYRNTLIHFFKRQKQ</sequence>
<feature type="transmembrane region" description="Helical" evidence="6">
    <location>
        <begin position="616"/>
        <end position="636"/>
    </location>
</feature>
<comment type="caution">
    <text evidence="7">The sequence shown here is derived from an EMBL/GenBank/DDBJ whole genome shotgun (WGS) entry which is preliminary data.</text>
</comment>
<dbReference type="SUPFAM" id="SSF81321">
    <property type="entry name" value="Family A G protein-coupled receptor-like"/>
    <property type="match status" value="2"/>
</dbReference>
<dbReference type="Proteomes" id="UP001152747">
    <property type="component" value="Unassembled WGS sequence"/>
</dbReference>
<dbReference type="AlphaFoldDB" id="A0A9P1N6Q9"/>
<comment type="subcellular location">
    <subcellularLocation>
        <location evidence="1">Membrane</location>
        <topology evidence="1">Multi-pass membrane protein</topology>
    </subcellularLocation>
</comment>
<feature type="transmembrane region" description="Helical" evidence="6">
    <location>
        <begin position="509"/>
        <end position="529"/>
    </location>
</feature>
<feature type="transmembrane region" description="Helical" evidence="6">
    <location>
        <begin position="184"/>
        <end position="206"/>
    </location>
</feature>
<comment type="similarity">
    <text evidence="2">Belongs to the nematode receptor-like protein srd family.</text>
</comment>
<feature type="transmembrane region" description="Helical" evidence="6">
    <location>
        <begin position="389"/>
        <end position="408"/>
    </location>
</feature>
<feature type="transmembrane region" description="Helical" evidence="6">
    <location>
        <begin position="128"/>
        <end position="148"/>
    </location>
</feature>
<dbReference type="GO" id="GO:0016020">
    <property type="term" value="C:membrane"/>
    <property type="evidence" value="ECO:0007669"/>
    <property type="project" value="UniProtKB-SubCell"/>
</dbReference>
<feature type="transmembrane region" description="Helical" evidence="6">
    <location>
        <begin position="236"/>
        <end position="256"/>
    </location>
</feature>
<keyword evidence="4 6" id="KW-1133">Transmembrane helix</keyword>
<gene>
    <name evidence="7" type="ORF">CAMP_LOCUS14536</name>
</gene>
<keyword evidence="5 6" id="KW-0472">Membrane</keyword>
<evidence type="ECO:0000256" key="4">
    <source>
        <dbReference type="ARBA" id="ARBA00022989"/>
    </source>
</evidence>
<evidence type="ECO:0000256" key="2">
    <source>
        <dbReference type="ARBA" id="ARBA00009166"/>
    </source>
</evidence>
<organism evidence="7 8">
    <name type="scientific">Caenorhabditis angaria</name>
    <dbReference type="NCBI Taxonomy" id="860376"/>
    <lineage>
        <taxon>Eukaryota</taxon>
        <taxon>Metazoa</taxon>
        <taxon>Ecdysozoa</taxon>
        <taxon>Nematoda</taxon>
        <taxon>Chromadorea</taxon>
        <taxon>Rhabditida</taxon>
        <taxon>Rhabditina</taxon>
        <taxon>Rhabditomorpha</taxon>
        <taxon>Rhabditoidea</taxon>
        <taxon>Rhabditidae</taxon>
        <taxon>Peloderinae</taxon>
        <taxon>Caenorhabditis</taxon>
    </lineage>
</organism>
<evidence type="ECO:0000313" key="8">
    <source>
        <dbReference type="Proteomes" id="UP001152747"/>
    </source>
</evidence>
<protein>
    <recommendedName>
        <fullName evidence="9">G-protein coupled receptors family 1 profile domain-containing protein</fullName>
    </recommendedName>
</protein>
<evidence type="ECO:0000256" key="5">
    <source>
        <dbReference type="ARBA" id="ARBA00023136"/>
    </source>
</evidence>
<dbReference type="InterPro" id="IPR050920">
    <property type="entry name" value="Nematode_rcpt-like_delta"/>
</dbReference>
<feature type="transmembrane region" description="Helical" evidence="6">
    <location>
        <begin position="6"/>
        <end position="32"/>
    </location>
</feature>
<dbReference type="PANTHER" id="PTHR22945:SF40">
    <property type="entry name" value="SERPENTINE RECEPTOR, CLASS D (DELTA)-RELATED"/>
    <property type="match status" value="1"/>
</dbReference>
<evidence type="ECO:0000313" key="7">
    <source>
        <dbReference type="EMBL" id="CAI5451899.1"/>
    </source>
</evidence>
<feature type="transmembrane region" description="Helical" evidence="6">
    <location>
        <begin position="268"/>
        <end position="290"/>
    </location>
</feature>
<dbReference type="InterPro" id="IPR019421">
    <property type="entry name" value="7TM_GPCR_serpentine_rcpt_Srd"/>
</dbReference>
<keyword evidence="3 6" id="KW-0812">Transmembrane</keyword>
<name>A0A9P1N6Q9_9PELO</name>
<dbReference type="EMBL" id="CANHGI010000005">
    <property type="protein sequence ID" value="CAI5451899.1"/>
    <property type="molecule type" value="Genomic_DNA"/>
</dbReference>
<feature type="transmembrane region" description="Helical" evidence="6">
    <location>
        <begin position="302"/>
        <end position="320"/>
    </location>
</feature>
<feature type="transmembrane region" description="Helical" evidence="6">
    <location>
        <begin position="567"/>
        <end position="588"/>
    </location>
</feature>
<accession>A0A9P1N6Q9</accession>
<evidence type="ECO:0000256" key="1">
    <source>
        <dbReference type="ARBA" id="ARBA00004141"/>
    </source>
</evidence>
<dbReference type="Pfam" id="PF10317">
    <property type="entry name" value="7TM_GPCR_Srd"/>
    <property type="match status" value="2"/>
</dbReference>
<evidence type="ECO:0008006" key="9">
    <source>
        <dbReference type="Google" id="ProtNLM"/>
    </source>
</evidence>
<keyword evidence="8" id="KW-1185">Reference proteome</keyword>
<feature type="transmembrane region" description="Helical" evidence="6">
    <location>
        <begin position="648"/>
        <end position="670"/>
    </location>
</feature>
<evidence type="ECO:0000256" key="6">
    <source>
        <dbReference type="SAM" id="Phobius"/>
    </source>
</evidence>